<feature type="transmembrane region" description="Helical" evidence="9">
    <location>
        <begin position="485"/>
        <end position="502"/>
    </location>
</feature>
<feature type="transmembrane region" description="Helical" evidence="9">
    <location>
        <begin position="207"/>
        <end position="234"/>
    </location>
</feature>
<proteinExistence type="predicted"/>
<comment type="subcellular location">
    <subcellularLocation>
        <location evidence="1">Cell membrane</location>
        <topology evidence="1">Multi-pass membrane protein</topology>
    </subcellularLocation>
</comment>
<dbReference type="PROSITE" id="PS51108">
    <property type="entry name" value="PTS_EIID"/>
    <property type="match status" value="1"/>
</dbReference>
<dbReference type="OrthoDB" id="9795582at2"/>
<evidence type="ECO:0000313" key="11">
    <source>
        <dbReference type="Proteomes" id="UP000184052"/>
    </source>
</evidence>
<keyword evidence="3" id="KW-1003">Cell membrane</keyword>
<evidence type="ECO:0000256" key="4">
    <source>
        <dbReference type="ARBA" id="ARBA00022597"/>
    </source>
</evidence>
<dbReference type="PANTHER" id="PTHR32502:SF5">
    <property type="entry name" value="N-ACETYLGALACTOSAMINE PERMEASE IID COMPONENT-RELATED"/>
    <property type="match status" value="1"/>
</dbReference>
<dbReference type="GO" id="GO:0016740">
    <property type="term" value="F:transferase activity"/>
    <property type="evidence" value="ECO:0007669"/>
    <property type="project" value="UniProtKB-KW"/>
</dbReference>
<dbReference type="GO" id="GO:0005886">
    <property type="term" value="C:plasma membrane"/>
    <property type="evidence" value="ECO:0007669"/>
    <property type="project" value="UniProtKB-SubCell"/>
</dbReference>
<accession>A0A1M6L7Z7</accession>
<keyword evidence="2" id="KW-0813">Transport</keyword>
<dbReference type="Pfam" id="PF03613">
    <property type="entry name" value="EIID-AGA"/>
    <property type="match status" value="1"/>
</dbReference>
<dbReference type="InterPro" id="IPR004704">
    <property type="entry name" value="PTS_IID_man"/>
</dbReference>
<gene>
    <name evidence="10" type="ORF">SAMN02745751_03110</name>
</gene>
<feature type="transmembrane region" description="Helical" evidence="9">
    <location>
        <begin position="147"/>
        <end position="168"/>
    </location>
</feature>
<dbReference type="RefSeq" id="WP_073050486.1">
    <property type="nucleotide sequence ID" value="NZ_FQZL01000030.1"/>
</dbReference>
<feature type="transmembrane region" description="Helical" evidence="9">
    <location>
        <begin position="6"/>
        <end position="30"/>
    </location>
</feature>
<dbReference type="Pfam" id="PF03609">
    <property type="entry name" value="EII-Sor"/>
    <property type="match status" value="1"/>
</dbReference>
<dbReference type="EMBL" id="FQZL01000030">
    <property type="protein sequence ID" value="SHJ67322.1"/>
    <property type="molecule type" value="Genomic_DNA"/>
</dbReference>
<evidence type="ECO:0000256" key="5">
    <source>
        <dbReference type="ARBA" id="ARBA00022683"/>
    </source>
</evidence>
<keyword evidence="10" id="KW-0808">Transferase</keyword>
<evidence type="ECO:0000256" key="1">
    <source>
        <dbReference type="ARBA" id="ARBA00004651"/>
    </source>
</evidence>
<keyword evidence="4" id="KW-0762">Sugar transport</keyword>
<keyword evidence="8 9" id="KW-0472">Membrane</keyword>
<dbReference type="PANTHER" id="PTHR32502">
    <property type="entry name" value="N-ACETYLGALACTOSAMINE PERMEASE II COMPONENT-RELATED"/>
    <property type="match status" value="1"/>
</dbReference>
<protein>
    <submittedName>
        <fullName evidence="10">Phosphotransferase system, mannose/fructose/N-acetylgalactosamine-specific component IID</fullName>
    </submittedName>
</protein>
<feature type="transmembrane region" description="Helical" evidence="9">
    <location>
        <begin position="386"/>
        <end position="411"/>
    </location>
</feature>
<feature type="transmembrane region" description="Helical" evidence="9">
    <location>
        <begin position="91"/>
        <end position="111"/>
    </location>
</feature>
<reference evidence="10 11" key="1">
    <citation type="submission" date="2016-11" db="EMBL/GenBank/DDBJ databases">
        <authorList>
            <person name="Jaros S."/>
            <person name="Januszkiewicz K."/>
            <person name="Wedrychowicz H."/>
        </authorList>
    </citation>
    <scope>NUCLEOTIDE SEQUENCE [LARGE SCALE GENOMIC DNA]</scope>
    <source>
        <strain evidence="10 11">DSM 17477</strain>
    </source>
</reference>
<feature type="transmembrane region" description="Helical" evidence="9">
    <location>
        <begin position="458"/>
        <end position="478"/>
    </location>
</feature>
<organism evidence="10 11">
    <name type="scientific">Dethiosulfatibacter aminovorans DSM 17477</name>
    <dbReference type="NCBI Taxonomy" id="1121476"/>
    <lineage>
        <taxon>Bacteria</taxon>
        <taxon>Bacillati</taxon>
        <taxon>Bacillota</taxon>
        <taxon>Tissierellia</taxon>
        <taxon>Dethiosulfatibacter</taxon>
    </lineage>
</organism>
<name>A0A1M6L7Z7_9FIRM</name>
<dbReference type="InterPro" id="IPR050303">
    <property type="entry name" value="GatZ_KbaZ_carbometab"/>
</dbReference>
<evidence type="ECO:0000256" key="2">
    <source>
        <dbReference type="ARBA" id="ARBA00022448"/>
    </source>
</evidence>
<evidence type="ECO:0000256" key="3">
    <source>
        <dbReference type="ARBA" id="ARBA00022475"/>
    </source>
</evidence>
<evidence type="ECO:0000256" key="8">
    <source>
        <dbReference type="ARBA" id="ARBA00023136"/>
    </source>
</evidence>
<keyword evidence="11" id="KW-1185">Reference proteome</keyword>
<feature type="transmembrane region" description="Helical" evidence="9">
    <location>
        <begin position="361"/>
        <end position="380"/>
    </location>
</feature>
<dbReference type="Proteomes" id="UP000184052">
    <property type="component" value="Unassembled WGS sequence"/>
</dbReference>
<sequence length="503" mass="56556">MTLFNYITLGIIYFIGSSTSFTFGVGYYILYRSIFSGLLTGIALGDPGAGLMAGALTNLLFIDFTSTGGSLKGDPCMAGILSAMAAIKFDIVPAAAISMSFPISMIGLVLWKYRLSINSIFIKNLRRTMYKDAEKAVKLNNIYLPQLLLMVISVALAFVTAWFTYSLGSRLLGRFPEMEVVFNTTGIMLIILSSSSAILWFKYKYNIIMFSAAYLVAVYFHFDTYLVLIVILLLSAQKRKTMDMEKYNSKRIGKKEIVRSWMIWMNYTHSCYSFEMMQGVAFSHSMIPVFKKLYRGNREKKDEAIRRHLEFFNTEPNVGSAIHGYIMQLEDRMLEDRQISEEMISEYKKGLMGAVAGMGDFTTQTVIAPITILGMVYGVVSGELSMFVFSTAVMIGTVLFLSLKGFFDGFYYGEEGVLRRVNLPNEIKIFKYSHKIFIVLLGLVAGESIFSILSDMGIVSLTGGSAALILLFIIFNYILRKGVELRLLVLSIYILNIIFLIIR</sequence>
<evidence type="ECO:0000256" key="7">
    <source>
        <dbReference type="ARBA" id="ARBA00022989"/>
    </source>
</evidence>
<dbReference type="STRING" id="1121476.SAMN02745751_03110"/>
<keyword evidence="5" id="KW-0598">Phosphotransferase system</keyword>
<feature type="transmembrane region" description="Helical" evidence="9">
    <location>
        <begin position="180"/>
        <end position="201"/>
    </location>
</feature>
<evidence type="ECO:0000313" key="10">
    <source>
        <dbReference type="EMBL" id="SHJ67322.1"/>
    </source>
</evidence>
<evidence type="ECO:0000256" key="9">
    <source>
        <dbReference type="SAM" id="Phobius"/>
    </source>
</evidence>
<dbReference type="GO" id="GO:0009401">
    <property type="term" value="P:phosphoenolpyruvate-dependent sugar phosphotransferase system"/>
    <property type="evidence" value="ECO:0007669"/>
    <property type="project" value="UniProtKB-KW"/>
</dbReference>
<evidence type="ECO:0000256" key="6">
    <source>
        <dbReference type="ARBA" id="ARBA00022692"/>
    </source>
</evidence>
<dbReference type="InterPro" id="IPR004700">
    <property type="entry name" value="PTS_IIC_man"/>
</dbReference>
<keyword evidence="6 9" id="KW-0812">Transmembrane</keyword>
<dbReference type="AlphaFoldDB" id="A0A1M6L7Z7"/>
<keyword evidence="7 9" id="KW-1133">Transmembrane helix</keyword>